<gene>
    <name evidence="2" type="ORF">DM860_012938</name>
</gene>
<dbReference type="AlphaFoldDB" id="A0A328DUT6"/>
<dbReference type="EMBL" id="NQVE01000082">
    <property type="protein sequence ID" value="RAL49505.1"/>
    <property type="molecule type" value="Genomic_DNA"/>
</dbReference>
<evidence type="ECO:0000256" key="1">
    <source>
        <dbReference type="SAM" id="Phobius"/>
    </source>
</evidence>
<evidence type="ECO:0000313" key="2">
    <source>
        <dbReference type="EMBL" id="RAL49505.1"/>
    </source>
</evidence>
<keyword evidence="3" id="KW-1185">Reference proteome</keyword>
<proteinExistence type="predicted"/>
<accession>A0A328DUT6</accession>
<protein>
    <submittedName>
        <fullName evidence="2">Uncharacterized protein</fullName>
    </submittedName>
</protein>
<comment type="caution">
    <text evidence="2">The sequence shown here is derived from an EMBL/GenBank/DDBJ whole genome shotgun (WGS) entry which is preliminary data.</text>
</comment>
<name>A0A328DUT6_9ASTE</name>
<sequence>MSIMHEIVKESQAVMNELHKIQGALVQRQYLLKKNLALTRFGCCVCALATGTAVFVHLSSRVSTAPAGVAARAPAAPGTV</sequence>
<organism evidence="2 3">
    <name type="scientific">Cuscuta australis</name>
    <dbReference type="NCBI Taxonomy" id="267555"/>
    <lineage>
        <taxon>Eukaryota</taxon>
        <taxon>Viridiplantae</taxon>
        <taxon>Streptophyta</taxon>
        <taxon>Embryophyta</taxon>
        <taxon>Tracheophyta</taxon>
        <taxon>Spermatophyta</taxon>
        <taxon>Magnoliopsida</taxon>
        <taxon>eudicotyledons</taxon>
        <taxon>Gunneridae</taxon>
        <taxon>Pentapetalae</taxon>
        <taxon>asterids</taxon>
        <taxon>lamiids</taxon>
        <taxon>Solanales</taxon>
        <taxon>Convolvulaceae</taxon>
        <taxon>Cuscuteae</taxon>
        <taxon>Cuscuta</taxon>
        <taxon>Cuscuta subgen. Grammica</taxon>
        <taxon>Cuscuta sect. Cleistogrammica</taxon>
    </lineage>
</organism>
<evidence type="ECO:0000313" key="3">
    <source>
        <dbReference type="Proteomes" id="UP000249390"/>
    </source>
</evidence>
<reference evidence="2 3" key="1">
    <citation type="submission" date="2018-06" db="EMBL/GenBank/DDBJ databases">
        <title>The Genome of Cuscuta australis (Dodder) Provides Insight into the Evolution of Plant Parasitism.</title>
        <authorList>
            <person name="Liu H."/>
        </authorList>
    </citation>
    <scope>NUCLEOTIDE SEQUENCE [LARGE SCALE GENOMIC DNA]</scope>
    <source>
        <strain evidence="3">cv. Yunnan</strain>
        <tissue evidence="2">Vines</tissue>
    </source>
</reference>
<keyword evidence="1" id="KW-0472">Membrane</keyword>
<dbReference type="Proteomes" id="UP000249390">
    <property type="component" value="Unassembled WGS sequence"/>
</dbReference>
<feature type="transmembrane region" description="Helical" evidence="1">
    <location>
        <begin position="37"/>
        <end position="58"/>
    </location>
</feature>
<keyword evidence="1" id="KW-0812">Transmembrane</keyword>
<keyword evidence="1" id="KW-1133">Transmembrane helix</keyword>